<dbReference type="SUPFAM" id="SSF52374">
    <property type="entry name" value="Nucleotidylyl transferase"/>
    <property type="match status" value="1"/>
</dbReference>
<reference evidence="13 14" key="1">
    <citation type="submission" date="2024-07" db="EMBL/GenBank/DDBJ databases">
        <title>Section-level genome sequencing and comparative genomics of Aspergillus sections Usti and Cavernicolus.</title>
        <authorList>
            <consortium name="Lawrence Berkeley National Laboratory"/>
            <person name="Nybo J.L."/>
            <person name="Vesth T.C."/>
            <person name="Theobald S."/>
            <person name="Frisvad J.C."/>
            <person name="Larsen T.O."/>
            <person name="Kjaerboelling I."/>
            <person name="Rothschild-Mancinelli K."/>
            <person name="Lyhne E.K."/>
            <person name="Kogle M.E."/>
            <person name="Barry K."/>
            <person name="Clum A."/>
            <person name="Na H."/>
            <person name="Ledsgaard L."/>
            <person name="Lin J."/>
            <person name="Lipzen A."/>
            <person name="Kuo A."/>
            <person name="Riley R."/>
            <person name="Mondo S."/>
            <person name="Labutti K."/>
            <person name="Haridas S."/>
            <person name="Pangalinan J."/>
            <person name="Salamov A.A."/>
            <person name="Simmons B.A."/>
            <person name="Magnuson J.K."/>
            <person name="Chen J."/>
            <person name="Drula E."/>
            <person name="Henrissat B."/>
            <person name="Wiebenga A."/>
            <person name="Lubbers R.J."/>
            <person name="Gomes A.C."/>
            <person name="Makela M.R."/>
            <person name="Stajich J."/>
            <person name="Grigoriev I.V."/>
            <person name="Mortensen U.H."/>
            <person name="De Vries R.P."/>
            <person name="Baker S.E."/>
            <person name="Andersen M.R."/>
        </authorList>
    </citation>
    <scope>NUCLEOTIDE SEQUENCE [LARGE SCALE GENOMIC DNA]</scope>
    <source>
        <strain evidence="13 14">CBS 123904</strain>
    </source>
</reference>
<dbReference type="Gene3D" id="1.10.240.10">
    <property type="entry name" value="Tyrosyl-Transfer RNA Synthetase"/>
    <property type="match status" value="1"/>
</dbReference>
<feature type="domain" description="Tyrosyl-tRNA synthetase C-terminal" evidence="12">
    <location>
        <begin position="494"/>
        <end position="614"/>
    </location>
</feature>
<dbReference type="Proteomes" id="UP001610446">
    <property type="component" value="Unassembled WGS sequence"/>
</dbReference>
<dbReference type="InterPro" id="IPR032005">
    <property type="entry name" value="TyrRSs_C"/>
</dbReference>
<evidence type="ECO:0000313" key="14">
    <source>
        <dbReference type="Proteomes" id="UP001610446"/>
    </source>
</evidence>
<keyword evidence="4 9" id="KW-0067">ATP-binding</keyword>
<dbReference type="NCBIfam" id="TIGR00234">
    <property type="entry name" value="tyrS"/>
    <property type="match status" value="1"/>
</dbReference>
<feature type="region of interest" description="Disordered" evidence="11">
    <location>
        <begin position="1"/>
        <end position="24"/>
    </location>
</feature>
<keyword evidence="10" id="KW-0175">Coiled coil</keyword>
<evidence type="ECO:0000256" key="1">
    <source>
        <dbReference type="ARBA" id="ARBA00013160"/>
    </source>
</evidence>
<evidence type="ECO:0000313" key="13">
    <source>
        <dbReference type="EMBL" id="KAL2836568.1"/>
    </source>
</evidence>
<dbReference type="InterPro" id="IPR014729">
    <property type="entry name" value="Rossmann-like_a/b/a_fold"/>
</dbReference>
<feature type="compositionally biased region" description="Pro residues" evidence="11">
    <location>
        <begin position="1"/>
        <end position="12"/>
    </location>
</feature>
<evidence type="ECO:0000256" key="3">
    <source>
        <dbReference type="ARBA" id="ARBA00022741"/>
    </source>
</evidence>
<accession>A0ABR4J928</accession>
<evidence type="ECO:0000256" key="4">
    <source>
        <dbReference type="ARBA" id="ARBA00022840"/>
    </source>
</evidence>
<comment type="catalytic activity">
    <reaction evidence="8 9">
        <text>tRNA(Tyr) + L-tyrosine + ATP = L-tyrosyl-tRNA(Tyr) + AMP + diphosphate + H(+)</text>
        <dbReference type="Rhea" id="RHEA:10220"/>
        <dbReference type="Rhea" id="RHEA-COMP:9706"/>
        <dbReference type="Rhea" id="RHEA-COMP:9707"/>
        <dbReference type="ChEBI" id="CHEBI:15378"/>
        <dbReference type="ChEBI" id="CHEBI:30616"/>
        <dbReference type="ChEBI" id="CHEBI:33019"/>
        <dbReference type="ChEBI" id="CHEBI:58315"/>
        <dbReference type="ChEBI" id="CHEBI:78442"/>
        <dbReference type="ChEBI" id="CHEBI:78536"/>
        <dbReference type="ChEBI" id="CHEBI:456215"/>
        <dbReference type="EC" id="6.1.1.1"/>
    </reaction>
</comment>
<dbReference type="InterPro" id="IPR001412">
    <property type="entry name" value="aa-tRNA-synth_I_CS"/>
</dbReference>
<evidence type="ECO:0000256" key="6">
    <source>
        <dbReference type="ARBA" id="ARBA00023146"/>
    </source>
</evidence>
<evidence type="ECO:0000256" key="5">
    <source>
        <dbReference type="ARBA" id="ARBA00022917"/>
    </source>
</evidence>
<dbReference type="InterPro" id="IPR002307">
    <property type="entry name" value="Tyr-tRNA-ligase"/>
</dbReference>
<evidence type="ECO:0000256" key="11">
    <source>
        <dbReference type="SAM" id="MobiDB-lite"/>
    </source>
</evidence>
<keyword evidence="14" id="KW-1185">Reference proteome</keyword>
<dbReference type="Pfam" id="PF16714">
    <property type="entry name" value="TyrRSs_C"/>
    <property type="match status" value="1"/>
</dbReference>
<dbReference type="Gene3D" id="3.40.50.620">
    <property type="entry name" value="HUPs"/>
    <property type="match status" value="1"/>
</dbReference>
<protein>
    <recommendedName>
        <fullName evidence="1 9">Tyrosine--tRNA ligase</fullName>
        <ecNumber evidence="1 9">6.1.1.1</ecNumber>
    </recommendedName>
    <alternativeName>
        <fullName evidence="7 9">Tyrosyl-tRNA synthetase</fullName>
    </alternativeName>
</protein>
<evidence type="ECO:0000256" key="9">
    <source>
        <dbReference type="RuleBase" id="RU361234"/>
    </source>
</evidence>
<comment type="caution">
    <text evidence="13">The sequence shown here is derived from an EMBL/GenBank/DDBJ whole genome shotgun (WGS) entry which is preliminary data.</text>
</comment>
<feature type="coiled-coil region" evidence="10">
    <location>
        <begin position="67"/>
        <end position="101"/>
    </location>
</feature>
<feature type="region of interest" description="Disordered" evidence="11">
    <location>
        <begin position="628"/>
        <end position="656"/>
    </location>
</feature>
<keyword evidence="3 9" id="KW-0547">Nucleotide-binding</keyword>
<feature type="region of interest" description="Disordered" evidence="11">
    <location>
        <begin position="453"/>
        <end position="475"/>
    </location>
</feature>
<keyword evidence="6 9" id="KW-0030">Aminoacyl-tRNA synthetase</keyword>
<dbReference type="CDD" id="cd00805">
    <property type="entry name" value="TyrRS_core"/>
    <property type="match status" value="1"/>
</dbReference>
<name>A0ABR4J928_9EURO</name>
<evidence type="ECO:0000256" key="2">
    <source>
        <dbReference type="ARBA" id="ARBA00022598"/>
    </source>
</evidence>
<dbReference type="PROSITE" id="PS00178">
    <property type="entry name" value="AA_TRNA_LIGASE_I"/>
    <property type="match status" value="1"/>
</dbReference>
<evidence type="ECO:0000256" key="8">
    <source>
        <dbReference type="ARBA" id="ARBA00048248"/>
    </source>
</evidence>
<organism evidence="13 14">
    <name type="scientific">Aspergillus pseudoustus</name>
    <dbReference type="NCBI Taxonomy" id="1810923"/>
    <lineage>
        <taxon>Eukaryota</taxon>
        <taxon>Fungi</taxon>
        <taxon>Dikarya</taxon>
        <taxon>Ascomycota</taxon>
        <taxon>Pezizomycotina</taxon>
        <taxon>Eurotiomycetes</taxon>
        <taxon>Eurotiomycetidae</taxon>
        <taxon>Eurotiales</taxon>
        <taxon>Aspergillaceae</taxon>
        <taxon>Aspergillus</taxon>
        <taxon>Aspergillus subgen. Nidulantes</taxon>
    </lineage>
</organism>
<dbReference type="InterPro" id="IPR002305">
    <property type="entry name" value="aa-tRNA-synth_Ic"/>
</dbReference>
<evidence type="ECO:0000259" key="12">
    <source>
        <dbReference type="Pfam" id="PF16714"/>
    </source>
</evidence>
<dbReference type="EMBL" id="JBFXLU010000176">
    <property type="protein sequence ID" value="KAL2836568.1"/>
    <property type="molecule type" value="Genomic_DNA"/>
</dbReference>
<proteinExistence type="inferred from homology"/>
<evidence type="ECO:0000256" key="10">
    <source>
        <dbReference type="SAM" id="Coils"/>
    </source>
</evidence>
<dbReference type="PANTHER" id="PTHR11766">
    <property type="entry name" value="TYROSYL-TRNA SYNTHETASE"/>
    <property type="match status" value="1"/>
</dbReference>
<dbReference type="InterPro" id="IPR024088">
    <property type="entry name" value="Tyr-tRNA-ligase_bac-type"/>
</dbReference>
<sequence length="656" mass="74287">MSGPMRPRPITLPPGARLHAPAPVRLPRPFRGARQYVRTTEIANSATVRFSTSRPTVAYITSINRCNEQQRCITQQHMRRMKEAEDEWEELAVQIRNGEKRSFLEHLEERGLVKEVVGERDLLHRIFTEKRVGLYAGVDPTAPSLHVGHMLPFMVLAWGYVWGLPVTFLLGGSTSRVGDPTGRIKGREQVHSSIRKANMASMHMQLLKLGQSINEYGKVHGYRRKWAWRRALVNNNTWWNKQPFFEVLRDLGLYMRLGPMLGRDTVKTRLSSGDGMSFAEFCYPLLQAWDWWRLFRKGVQVQVGGSDQYGNILFGMDAVKSISRNSVMQEERNDLSNELDRPMGITTPLLTTPSGEKFGKSAGNAIWLDKDMTSTFELYQFFVRTPDDVVEKYLKMFTFLPIKEISEIMQEQNKDPSKRVAQHTLAYEFTHLIHGRHEAEAVSAQHRHLFRPRDSTAEPTPLRIPRPADTRTPRPSVASFINPQAGNPFAPHTTFANMPSARVTLPQSLVYNQPFPKILWSAGMVASKGEGHRIIVNKGAYVGSRPGIQKSMVGGDMPDQLTFTPIKSWEVTKTREFIDNDLLFLKLGKWKLKIVNIVPDEEFKALGLEAPGWDPGVVEGTATEIIEGAEKLDVVESETTEEPRQSETAEGPKSSE</sequence>
<dbReference type="Pfam" id="PF00579">
    <property type="entry name" value="tRNA-synt_1b"/>
    <property type="match status" value="1"/>
</dbReference>
<comment type="similarity">
    <text evidence="9">Belongs to the class-I aminoacyl-tRNA synthetase family.</text>
</comment>
<dbReference type="EC" id="6.1.1.1" evidence="1 9"/>
<dbReference type="PRINTS" id="PR01040">
    <property type="entry name" value="TRNASYNTHTYR"/>
</dbReference>
<dbReference type="PANTHER" id="PTHR11766:SF0">
    <property type="entry name" value="TYROSINE--TRNA LIGASE, MITOCHONDRIAL"/>
    <property type="match status" value="1"/>
</dbReference>
<gene>
    <name evidence="13" type="ORF">BJY01DRAFT_54766</name>
</gene>
<keyword evidence="2 9" id="KW-0436">Ligase</keyword>
<keyword evidence="5 9" id="KW-0648">Protein biosynthesis</keyword>
<evidence type="ECO:0000256" key="7">
    <source>
        <dbReference type="ARBA" id="ARBA00033323"/>
    </source>
</evidence>